<reference evidence="3" key="1">
    <citation type="journal article" date="2019" name="Int. J. Syst. Evol. Microbiol.">
        <title>The Global Catalogue of Microorganisms (GCM) 10K type strain sequencing project: providing services to taxonomists for standard genome sequencing and annotation.</title>
        <authorList>
            <consortium name="The Broad Institute Genomics Platform"/>
            <consortium name="The Broad Institute Genome Sequencing Center for Infectious Disease"/>
            <person name="Wu L."/>
            <person name="Ma J."/>
        </authorList>
    </citation>
    <scope>NUCLEOTIDE SEQUENCE [LARGE SCALE GENOMIC DNA]</scope>
    <source>
        <strain evidence="3">KCTC 42808</strain>
    </source>
</reference>
<feature type="chain" id="PRO_5045694321" evidence="1">
    <location>
        <begin position="21"/>
        <end position="90"/>
    </location>
</feature>
<dbReference type="RefSeq" id="WP_379899688.1">
    <property type="nucleotide sequence ID" value="NZ_JBHULM010000001.1"/>
</dbReference>
<protein>
    <submittedName>
        <fullName evidence="2">Uncharacterized protein</fullName>
    </submittedName>
</protein>
<dbReference type="Proteomes" id="UP001597467">
    <property type="component" value="Unassembled WGS sequence"/>
</dbReference>
<keyword evidence="3" id="KW-1185">Reference proteome</keyword>
<gene>
    <name evidence="2" type="ORF">ACFSSB_00100</name>
</gene>
<organism evidence="2 3">
    <name type="scientific">Lacinutrix gracilariae</name>
    <dbReference type="NCBI Taxonomy" id="1747198"/>
    <lineage>
        <taxon>Bacteria</taxon>
        <taxon>Pseudomonadati</taxon>
        <taxon>Bacteroidota</taxon>
        <taxon>Flavobacteriia</taxon>
        <taxon>Flavobacteriales</taxon>
        <taxon>Flavobacteriaceae</taxon>
        <taxon>Lacinutrix</taxon>
    </lineage>
</organism>
<proteinExistence type="predicted"/>
<name>A0ABW5JYI2_9FLAO</name>
<keyword evidence="1" id="KW-0732">Signal</keyword>
<evidence type="ECO:0000313" key="2">
    <source>
        <dbReference type="EMBL" id="MFD2540702.1"/>
    </source>
</evidence>
<sequence>MKKLILTLSAVFFIATTISASNGNQEIQKKYLQEKLHSYKNSYKKDMYLWEVESNYGKASGYATSLEKAKEMIALVGKKDVTTFKIIVSN</sequence>
<evidence type="ECO:0000313" key="3">
    <source>
        <dbReference type="Proteomes" id="UP001597467"/>
    </source>
</evidence>
<feature type="signal peptide" evidence="1">
    <location>
        <begin position="1"/>
        <end position="20"/>
    </location>
</feature>
<comment type="caution">
    <text evidence="2">The sequence shown here is derived from an EMBL/GenBank/DDBJ whole genome shotgun (WGS) entry which is preliminary data.</text>
</comment>
<evidence type="ECO:0000256" key="1">
    <source>
        <dbReference type="SAM" id="SignalP"/>
    </source>
</evidence>
<dbReference type="EMBL" id="JBHULM010000001">
    <property type="protein sequence ID" value="MFD2540702.1"/>
    <property type="molecule type" value="Genomic_DNA"/>
</dbReference>
<accession>A0ABW5JYI2</accession>